<sequence length="219" mass="24239">MDVDNLVSKFKASFATLKIAEDDLVVFVVGPTGAGKSWFVKELANNDKVRVGKNGHHPCTTDVEAWKCHFEQGQDNVVIVDTPSFCTEVDGFDAEGTMKSWITSRLSEKCRHSGILFLHTLARDPTDPDTSMERHLNIFSSSFPARCTVPMRVCVVPTMEPACKLGSERIEERLAQLDAETMSLDGPKWSASMFPSVFAGQPDVAWEVVQKLLEDITAD</sequence>
<dbReference type="GO" id="GO:0005525">
    <property type="term" value="F:GTP binding"/>
    <property type="evidence" value="ECO:0007669"/>
    <property type="project" value="InterPro"/>
</dbReference>
<feature type="domain" description="G" evidence="1">
    <location>
        <begin position="26"/>
        <end position="120"/>
    </location>
</feature>
<reference evidence="3" key="2">
    <citation type="submission" date="2015-01" db="EMBL/GenBank/DDBJ databases">
        <title>Evolutionary Origins and Diversification of the Mycorrhizal Mutualists.</title>
        <authorList>
            <consortium name="DOE Joint Genome Institute"/>
            <consortium name="Mycorrhizal Genomics Consortium"/>
            <person name="Kohler A."/>
            <person name="Kuo A."/>
            <person name="Nagy L.G."/>
            <person name="Floudas D."/>
            <person name="Copeland A."/>
            <person name="Barry K.W."/>
            <person name="Cichocki N."/>
            <person name="Veneault-Fourrey C."/>
            <person name="LaButti K."/>
            <person name="Lindquist E.A."/>
            <person name="Lipzen A."/>
            <person name="Lundell T."/>
            <person name="Morin E."/>
            <person name="Murat C."/>
            <person name="Riley R."/>
            <person name="Ohm R."/>
            <person name="Sun H."/>
            <person name="Tunlid A."/>
            <person name="Henrissat B."/>
            <person name="Grigoriev I.V."/>
            <person name="Hibbett D.S."/>
            <person name="Martin F."/>
        </authorList>
    </citation>
    <scope>NUCLEOTIDE SEQUENCE [LARGE SCALE GENOMIC DNA]</scope>
    <source>
        <strain evidence="3">Foug A</strain>
    </source>
</reference>
<dbReference type="InterPro" id="IPR006073">
    <property type="entry name" value="GTP-bd"/>
</dbReference>
<dbReference type="Proteomes" id="UP000053989">
    <property type="component" value="Unassembled WGS sequence"/>
</dbReference>
<evidence type="ECO:0000259" key="1">
    <source>
        <dbReference type="Pfam" id="PF01926"/>
    </source>
</evidence>
<evidence type="ECO:0000313" key="3">
    <source>
        <dbReference type="Proteomes" id="UP000053989"/>
    </source>
</evidence>
<dbReference type="OrthoDB" id="2612761at2759"/>
<dbReference type="CDD" id="cd00882">
    <property type="entry name" value="Ras_like_GTPase"/>
    <property type="match status" value="1"/>
</dbReference>
<keyword evidence="3" id="KW-1185">Reference proteome</keyword>
<accession>A0A0C3D7I6</accession>
<reference evidence="2 3" key="1">
    <citation type="submission" date="2014-04" db="EMBL/GenBank/DDBJ databases">
        <authorList>
            <consortium name="DOE Joint Genome Institute"/>
            <person name="Kuo A."/>
            <person name="Kohler A."/>
            <person name="Nagy L.G."/>
            <person name="Floudas D."/>
            <person name="Copeland A."/>
            <person name="Barry K.W."/>
            <person name="Cichocki N."/>
            <person name="Veneault-Fourrey C."/>
            <person name="LaButti K."/>
            <person name="Lindquist E.A."/>
            <person name="Lipzen A."/>
            <person name="Lundell T."/>
            <person name="Morin E."/>
            <person name="Murat C."/>
            <person name="Sun H."/>
            <person name="Tunlid A."/>
            <person name="Henrissat B."/>
            <person name="Grigoriev I.V."/>
            <person name="Hibbett D.S."/>
            <person name="Martin F."/>
            <person name="Nordberg H.P."/>
            <person name="Cantor M.N."/>
            <person name="Hua S.X."/>
        </authorList>
    </citation>
    <scope>NUCLEOTIDE SEQUENCE [LARGE SCALE GENOMIC DNA]</scope>
    <source>
        <strain evidence="2 3">Foug A</strain>
    </source>
</reference>
<organism evidence="2 3">
    <name type="scientific">Scleroderma citrinum Foug A</name>
    <dbReference type="NCBI Taxonomy" id="1036808"/>
    <lineage>
        <taxon>Eukaryota</taxon>
        <taxon>Fungi</taxon>
        <taxon>Dikarya</taxon>
        <taxon>Basidiomycota</taxon>
        <taxon>Agaricomycotina</taxon>
        <taxon>Agaricomycetes</taxon>
        <taxon>Agaricomycetidae</taxon>
        <taxon>Boletales</taxon>
        <taxon>Sclerodermatineae</taxon>
        <taxon>Sclerodermataceae</taxon>
        <taxon>Scleroderma</taxon>
    </lineage>
</organism>
<dbReference type="EMBL" id="KN822111">
    <property type="protein sequence ID" value="KIM56705.1"/>
    <property type="molecule type" value="Genomic_DNA"/>
</dbReference>
<dbReference type="STRING" id="1036808.A0A0C3D7I6"/>
<protein>
    <recommendedName>
        <fullName evidence="1">G domain-containing protein</fullName>
    </recommendedName>
</protein>
<dbReference type="HOGENOM" id="CLU_018003_3_0_1"/>
<gene>
    <name evidence="2" type="ORF">SCLCIDRAFT_17134</name>
</gene>
<dbReference type="Pfam" id="PF01926">
    <property type="entry name" value="MMR_HSR1"/>
    <property type="match status" value="1"/>
</dbReference>
<name>A0A0C3D7I6_9AGAM</name>
<proteinExistence type="predicted"/>
<dbReference type="InParanoid" id="A0A0C3D7I6"/>
<evidence type="ECO:0000313" key="2">
    <source>
        <dbReference type="EMBL" id="KIM56705.1"/>
    </source>
</evidence>
<dbReference type="AlphaFoldDB" id="A0A0C3D7I6"/>
<dbReference type="SUPFAM" id="SSF52540">
    <property type="entry name" value="P-loop containing nucleoside triphosphate hydrolases"/>
    <property type="match status" value="1"/>
</dbReference>
<dbReference type="Gene3D" id="3.40.50.300">
    <property type="entry name" value="P-loop containing nucleotide triphosphate hydrolases"/>
    <property type="match status" value="1"/>
</dbReference>
<dbReference type="InterPro" id="IPR027417">
    <property type="entry name" value="P-loop_NTPase"/>
</dbReference>